<dbReference type="Proteomes" id="UP000030671">
    <property type="component" value="Unassembled WGS sequence"/>
</dbReference>
<accession>W4JUJ9</accession>
<dbReference type="HOGENOM" id="CLU_1168279_0_0_1"/>
<feature type="non-terminal residue" evidence="1">
    <location>
        <position position="238"/>
    </location>
</feature>
<name>W4JUJ9_HETIT</name>
<dbReference type="EMBL" id="KI925463">
    <property type="protein sequence ID" value="ETW77222.1"/>
    <property type="molecule type" value="Genomic_DNA"/>
</dbReference>
<sequence length="238" mass="28696">MRTQGYKDWMRFPKTPNMPERGDGPRCKVLLDSNGPWTRVLIMSVHESIDGHVETEEYVCLMPRCYAIPLMMINKAVAFYESLRQPNGFAIDFPAKEKGLSLTWRNMREYTYIWRLRHAFLDAIYAANHQEVLDENWRWKKIHGYLYREYSKYGHTRSQRRLYRDDEKAKGRTPYTVPDVSEMNWKAALDEDRKRKRWRSFLWRHVSQGYDSFGEENVRLWLEWPKSKCFSVGDDLEY</sequence>
<dbReference type="KEGG" id="hir:HETIRDRAFT_147950"/>
<protein>
    <submittedName>
        <fullName evidence="1">Uncharacterized protein</fullName>
    </submittedName>
</protein>
<dbReference type="GeneID" id="20667243"/>
<keyword evidence="2" id="KW-1185">Reference proteome</keyword>
<organism evidence="1 2">
    <name type="scientific">Heterobasidion irregulare (strain TC 32-1)</name>
    <dbReference type="NCBI Taxonomy" id="747525"/>
    <lineage>
        <taxon>Eukaryota</taxon>
        <taxon>Fungi</taxon>
        <taxon>Dikarya</taxon>
        <taxon>Basidiomycota</taxon>
        <taxon>Agaricomycotina</taxon>
        <taxon>Agaricomycetes</taxon>
        <taxon>Russulales</taxon>
        <taxon>Bondarzewiaceae</taxon>
        <taxon>Heterobasidion</taxon>
        <taxon>Heterobasidion annosum species complex</taxon>
    </lineage>
</organism>
<evidence type="ECO:0000313" key="1">
    <source>
        <dbReference type="EMBL" id="ETW77222.1"/>
    </source>
</evidence>
<dbReference type="RefSeq" id="XP_009550759.1">
    <property type="nucleotide sequence ID" value="XM_009552464.1"/>
</dbReference>
<reference evidence="1 2" key="1">
    <citation type="journal article" date="2012" name="New Phytol.">
        <title>Insight into trade-off between wood decay and parasitism from the genome of a fungal forest pathogen.</title>
        <authorList>
            <person name="Olson A."/>
            <person name="Aerts A."/>
            <person name="Asiegbu F."/>
            <person name="Belbahri L."/>
            <person name="Bouzid O."/>
            <person name="Broberg A."/>
            <person name="Canback B."/>
            <person name="Coutinho P.M."/>
            <person name="Cullen D."/>
            <person name="Dalman K."/>
            <person name="Deflorio G."/>
            <person name="van Diepen L.T."/>
            <person name="Dunand C."/>
            <person name="Duplessis S."/>
            <person name="Durling M."/>
            <person name="Gonthier P."/>
            <person name="Grimwood J."/>
            <person name="Fossdal C.G."/>
            <person name="Hansson D."/>
            <person name="Henrissat B."/>
            <person name="Hietala A."/>
            <person name="Himmelstrand K."/>
            <person name="Hoffmeister D."/>
            <person name="Hogberg N."/>
            <person name="James T.Y."/>
            <person name="Karlsson M."/>
            <person name="Kohler A."/>
            <person name="Kues U."/>
            <person name="Lee Y.H."/>
            <person name="Lin Y.C."/>
            <person name="Lind M."/>
            <person name="Lindquist E."/>
            <person name="Lombard V."/>
            <person name="Lucas S."/>
            <person name="Lunden K."/>
            <person name="Morin E."/>
            <person name="Murat C."/>
            <person name="Park J."/>
            <person name="Raffaello T."/>
            <person name="Rouze P."/>
            <person name="Salamov A."/>
            <person name="Schmutz J."/>
            <person name="Solheim H."/>
            <person name="Stahlberg J."/>
            <person name="Velez H."/>
            <person name="de Vries R.P."/>
            <person name="Wiebenga A."/>
            <person name="Woodward S."/>
            <person name="Yakovlev I."/>
            <person name="Garbelotto M."/>
            <person name="Martin F."/>
            <person name="Grigoriev I.V."/>
            <person name="Stenlid J."/>
        </authorList>
    </citation>
    <scope>NUCLEOTIDE SEQUENCE [LARGE SCALE GENOMIC DNA]</scope>
    <source>
        <strain evidence="1 2">TC 32-1</strain>
    </source>
</reference>
<dbReference type="InParanoid" id="W4JUJ9"/>
<evidence type="ECO:0000313" key="2">
    <source>
        <dbReference type="Proteomes" id="UP000030671"/>
    </source>
</evidence>
<proteinExistence type="predicted"/>
<gene>
    <name evidence="1" type="ORF">HETIRDRAFT_147950</name>
</gene>
<dbReference type="OrthoDB" id="3263639at2759"/>
<dbReference type="AlphaFoldDB" id="W4JUJ9"/>